<evidence type="ECO:0000313" key="2">
    <source>
        <dbReference type="EMBL" id="RXJ72063.1"/>
    </source>
</evidence>
<evidence type="ECO:0000313" key="1">
    <source>
        <dbReference type="EMBL" id="RXJ72016.1"/>
    </source>
</evidence>
<gene>
    <name evidence="1" type="ORF">CS022_17945</name>
    <name evidence="2" type="ORF">CS022_18225</name>
</gene>
<reference evidence="2 3" key="1">
    <citation type="submission" date="2017-10" db="EMBL/GenBank/DDBJ databases">
        <title>Nyctiphanis sp. nov., isolated from the stomach of the euphausiid Nyctiphanes simplex (Hansen, 1911) in the Gulf of California.</title>
        <authorList>
            <person name="Gomez-Gil B."/>
            <person name="Aguilar-Mendez M."/>
            <person name="Lopez-Cortes A."/>
            <person name="Gomez-Gutierrez J."/>
            <person name="Roque A."/>
            <person name="Lang E."/>
            <person name="Gonzalez-Castillo A."/>
        </authorList>
    </citation>
    <scope>NUCLEOTIDE SEQUENCE [LARGE SCALE GENOMIC DNA]</scope>
    <source>
        <strain evidence="2 3">CAIM 600</strain>
    </source>
</reference>
<comment type="caution">
    <text evidence="2">The sequence shown here is derived from an EMBL/GenBank/DDBJ whole genome shotgun (WGS) entry which is preliminary data.</text>
</comment>
<sequence>MSKPWSKLQKEYYLLVADGLKIQLQCRAYRMASNYGDTNIPRYWLTLGKEVLWDYPGDFMGRENPERAPTGAFPYIMDVSDISSLLREYIDTPKDAVFNRVFEHDHWGLTDILKASDKRIGRRRLPLLKEKLSNPAAIRVIEARLT</sequence>
<dbReference type="EMBL" id="PEIB01000027">
    <property type="protein sequence ID" value="RXJ72016.1"/>
    <property type="molecule type" value="Genomic_DNA"/>
</dbReference>
<dbReference type="RefSeq" id="WP_129123420.1">
    <property type="nucleotide sequence ID" value="NZ_PEIB01000027.1"/>
</dbReference>
<dbReference type="OrthoDB" id="6637580at2"/>
<name>A0A4Q0YNL9_9GAMM</name>
<proteinExistence type="predicted"/>
<accession>A0A4Q0YNL9</accession>
<protein>
    <submittedName>
        <fullName evidence="2">Uncharacterized protein</fullName>
    </submittedName>
</protein>
<keyword evidence="3" id="KW-1185">Reference proteome</keyword>
<dbReference type="EMBL" id="PEIB01000027">
    <property type="protein sequence ID" value="RXJ72063.1"/>
    <property type="molecule type" value="Genomic_DNA"/>
</dbReference>
<dbReference type="InterPro" id="IPR057955">
    <property type="entry name" value="SF0329-like"/>
</dbReference>
<dbReference type="AlphaFoldDB" id="A0A4Q0YNL9"/>
<organism evidence="2 3">
    <name type="scientific">Veronia nyctiphanis</name>
    <dbReference type="NCBI Taxonomy" id="1278244"/>
    <lineage>
        <taxon>Bacteria</taxon>
        <taxon>Pseudomonadati</taxon>
        <taxon>Pseudomonadota</taxon>
        <taxon>Gammaproteobacteria</taxon>
        <taxon>Vibrionales</taxon>
        <taxon>Vibrionaceae</taxon>
        <taxon>Veronia</taxon>
    </lineage>
</organism>
<evidence type="ECO:0000313" key="3">
    <source>
        <dbReference type="Proteomes" id="UP000290287"/>
    </source>
</evidence>
<dbReference type="Proteomes" id="UP000290287">
    <property type="component" value="Unassembled WGS sequence"/>
</dbReference>
<dbReference type="Pfam" id="PF25753">
    <property type="entry name" value="SF0329"/>
    <property type="match status" value="1"/>
</dbReference>